<evidence type="ECO:0000256" key="1">
    <source>
        <dbReference type="SAM" id="MobiDB-lite"/>
    </source>
</evidence>
<reference evidence="2 3" key="1">
    <citation type="submission" date="2018-01" db="EMBL/GenBank/DDBJ databases">
        <title>Genome characterization of the sugarcane-associated fungus Trichoderma ghanense CCMA-1212 and their application in lignocelulose bioconversion.</title>
        <authorList>
            <person name="Steindorff A.S."/>
            <person name="Mendes T.D."/>
            <person name="Vilela E.S.D."/>
            <person name="Rodrigues D.S."/>
            <person name="Formighieri E.F."/>
            <person name="Melo I.S."/>
            <person name="Favaro L.C.L."/>
        </authorList>
    </citation>
    <scope>NUCLEOTIDE SEQUENCE [LARGE SCALE GENOMIC DNA]</scope>
    <source>
        <strain evidence="2 3">CCMA-1212</strain>
    </source>
</reference>
<organism evidence="2 3">
    <name type="scientific">Trichoderma ghanense</name>
    <dbReference type="NCBI Taxonomy" id="65468"/>
    <lineage>
        <taxon>Eukaryota</taxon>
        <taxon>Fungi</taxon>
        <taxon>Dikarya</taxon>
        <taxon>Ascomycota</taxon>
        <taxon>Pezizomycotina</taxon>
        <taxon>Sordariomycetes</taxon>
        <taxon>Hypocreomycetidae</taxon>
        <taxon>Hypocreales</taxon>
        <taxon>Hypocreaceae</taxon>
        <taxon>Trichoderma</taxon>
    </lineage>
</organism>
<protein>
    <submittedName>
        <fullName evidence="2">Uncharacterized protein</fullName>
    </submittedName>
</protein>
<feature type="region of interest" description="Disordered" evidence="1">
    <location>
        <begin position="122"/>
        <end position="143"/>
    </location>
</feature>
<name>A0ABY2GTX0_9HYPO</name>
<dbReference type="RefSeq" id="XP_073555223.1">
    <property type="nucleotide sequence ID" value="XM_073706329.1"/>
</dbReference>
<dbReference type="EMBL" id="PPTA01000016">
    <property type="protein sequence ID" value="TFA99021.1"/>
    <property type="molecule type" value="Genomic_DNA"/>
</dbReference>
<evidence type="ECO:0000313" key="3">
    <source>
        <dbReference type="Proteomes" id="UP001642720"/>
    </source>
</evidence>
<sequence>MAYDGGVCGHIGSIRWQSIGNRHTKVVGAGFGREQKVHLHAVQLFFPMHAVELPSQETLDPDRLSFALSFCSTSLAYCPSSRFSPRKGQRAKSRRVVIPLQLLPLGIRFLFFFQFRHVSDSPAGKSTSTLSPRAGACPSQNDADDGLSLSRVVIDRSTSIPVSFSAEHPRYLHCGPKCLPRHFARGHASWFIDRVGARAMA</sequence>
<proteinExistence type="predicted"/>
<dbReference type="GeneID" id="300580779"/>
<keyword evidence="3" id="KW-1185">Reference proteome</keyword>
<accession>A0ABY2GTX0</accession>
<comment type="caution">
    <text evidence="2">The sequence shown here is derived from an EMBL/GenBank/DDBJ whole genome shotgun (WGS) entry which is preliminary data.</text>
</comment>
<evidence type="ECO:0000313" key="2">
    <source>
        <dbReference type="EMBL" id="TFA99021.1"/>
    </source>
</evidence>
<dbReference type="Proteomes" id="UP001642720">
    <property type="component" value="Unassembled WGS sequence"/>
</dbReference>
<gene>
    <name evidence="2" type="ORF">CCMA1212_009239</name>
</gene>